<organism evidence="1 2">
    <name type="scientific">Pseudovirgaria hyperparasitica</name>
    <dbReference type="NCBI Taxonomy" id="470096"/>
    <lineage>
        <taxon>Eukaryota</taxon>
        <taxon>Fungi</taxon>
        <taxon>Dikarya</taxon>
        <taxon>Ascomycota</taxon>
        <taxon>Pezizomycotina</taxon>
        <taxon>Dothideomycetes</taxon>
        <taxon>Dothideomycetes incertae sedis</taxon>
        <taxon>Acrospermales</taxon>
        <taxon>Acrospermaceae</taxon>
        <taxon>Pseudovirgaria</taxon>
    </lineage>
</organism>
<dbReference type="AlphaFoldDB" id="A0A6A6VPA7"/>
<protein>
    <submittedName>
        <fullName evidence="1">Uncharacterized protein</fullName>
    </submittedName>
</protein>
<sequence length="158" mass="18703">MYTSQISTSRMSWSSSEACSEEAPSSTTCEPYNRAWNKPVEILSYDGRAYRVRFKQRILRGKELSRVLPLIHQLRLRDGFPWKKPSHIEIQNNLLYRVRWKGQRMDPINLHTQGYLLHDFWSAKHVEDQFRYQQGILRSNTAEQSLETARSEWQVGCI</sequence>
<reference evidence="1" key="1">
    <citation type="journal article" date="2020" name="Stud. Mycol.">
        <title>101 Dothideomycetes genomes: a test case for predicting lifestyles and emergence of pathogens.</title>
        <authorList>
            <person name="Haridas S."/>
            <person name="Albert R."/>
            <person name="Binder M."/>
            <person name="Bloem J."/>
            <person name="Labutti K."/>
            <person name="Salamov A."/>
            <person name="Andreopoulos B."/>
            <person name="Baker S."/>
            <person name="Barry K."/>
            <person name="Bills G."/>
            <person name="Bluhm B."/>
            <person name="Cannon C."/>
            <person name="Castanera R."/>
            <person name="Culley D."/>
            <person name="Daum C."/>
            <person name="Ezra D."/>
            <person name="Gonzalez J."/>
            <person name="Henrissat B."/>
            <person name="Kuo A."/>
            <person name="Liang C."/>
            <person name="Lipzen A."/>
            <person name="Lutzoni F."/>
            <person name="Magnuson J."/>
            <person name="Mondo S."/>
            <person name="Nolan M."/>
            <person name="Ohm R."/>
            <person name="Pangilinan J."/>
            <person name="Park H.-J."/>
            <person name="Ramirez L."/>
            <person name="Alfaro M."/>
            <person name="Sun H."/>
            <person name="Tritt A."/>
            <person name="Yoshinaga Y."/>
            <person name="Zwiers L.-H."/>
            <person name="Turgeon B."/>
            <person name="Goodwin S."/>
            <person name="Spatafora J."/>
            <person name="Crous P."/>
            <person name="Grigoriev I."/>
        </authorList>
    </citation>
    <scope>NUCLEOTIDE SEQUENCE</scope>
    <source>
        <strain evidence="1">CBS 121739</strain>
    </source>
</reference>
<evidence type="ECO:0000313" key="2">
    <source>
        <dbReference type="Proteomes" id="UP000799437"/>
    </source>
</evidence>
<dbReference type="Proteomes" id="UP000799437">
    <property type="component" value="Unassembled WGS sequence"/>
</dbReference>
<name>A0A6A6VPA7_9PEZI</name>
<evidence type="ECO:0000313" key="1">
    <source>
        <dbReference type="EMBL" id="KAF2752458.1"/>
    </source>
</evidence>
<proteinExistence type="predicted"/>
<gene>
    <name evidence="1" type="ORF">EJ05DRAFT_481280</name>
</gene>
<accession>A0A6A6VPA7</accession>
<keyword evidence="2" id="KW-1185">Reference proteome</keyword>
<dbReference type="RefSeq" id="XP_033594916.1">
    <property type="nucleotide sequence ID" value="XM_033745037.1"/>
</dbReference>
<dbReference type="GeneID" id="54486091"/>
<dbReference type="EMBL" id="ML996620">
    <property type="protein sequence ID" value="KAF2752458.1"/>
    <property type="molecule type" value="Genomic_DNA"/>
</dbReference>